<keyword evidence="2" id="KW-1185">Reference proteome</keyword>
<dbReference type="EMBL" id="OX597814">
    <property type="protein sequence ID" value="CAI9716113.1"/>
    <property type="molecule type" value="Genomic_DNA"/>
</dbReference>
<evidence type="ECO:0000313" key="2">
    <source>
        <dbReference type="Proteomes" id="UP001162480"/>
    </source>
</evidence>
<reference evidence="1" key="1">
    <citation type="submission" date="2023-08" db="EMBL/GenBank/DDBJ databases">
        <authorList>
            <person name="Alioto T."/>
            <person name="Alioto T."/>
            <person name="Gomez Garrido J."/>
        </authorList>
    </citation>
    <scope>NUCLEOTIDE SEQUENCE</scope>
</reference>
<name>A0AA36AIG0_OCTVU</name>
<dbReference type="Proteomes" id="UP001162480">
    <property type="component" value="Chromosome 1"/>
</dbReference>
<protein>
    <submittedName>
        <fullName evidence="1">Uncharacterized protein</fullName>
    </submittedName>
</protein>
<dbReference type="AlphaFoldDB" id="A0AA36AIG0"/>
<gene>
    <name evidence="1" type="ORF">OCTVUL_1B025896</name>
</gene>
<organism evidence="1 2">
    <name type="scientific">Octopus vulgaris</name>
    <name type="common">Common octopus</name>
    <dbReference type="NCBI Taxonomy" id="6645"/>
    <lineage>
        <taxon>Eukaryota</taxon>
        <taxon>Metazoa</taxon>
        <taxon>Spiralia</taxon>
        <taxon>Lophotrochozoa</taxon>
        <taxon>Mollusca</taxon>
        <taxon>Cephalopoda</taxon>
        <taxon>Coleoidea</taxon>
        <taxon>Octopodiformes</taxon>
        <taxon>Octopoda</taxon>
        <taxon>Incirrata</taxon>
        <taxon>Octopodidae</taxon>
        <taxon>Octopus</taxon>
    </lineage>
</organism>
<accession>A0AA36AIG0</accession>
<sequence>MMKWCIGEFVICNLPIRYPGGSTSYISPHFKLDLIVLFAVNRAKHLSILFLVINVLPSLTISFKSTHSRQVL</sequence>
<proteinExistence type="predicted"/>
<evidence type="ECO:0000313" key="1">
    <source>
        <dbReference type="EMBL" id="CAI9716113.1"/>
    </source>
</evidence>